<dbReference type="OrthoDB" id="1108693at2759"/>
<dbReference type="PaxDb" id="4097-A0A1S4C1E4"/>
<dbReference type="InterPro" id="IPR013103">
    <property type="entry name" value="RVT_2"/>
</dbReference>
<evidence type="ECO:0000256" key="1">
    <source>
        <dbReference type="SAM" id="MobiDB-lite"/>
    </source>
</evidence>
<dbReference type="PANTHER" id="PTHR37610">
    <property type="entry name" value="CCHC-TYPE DOMAIN-CONTAINING PROTEIN"/>
    <property type="match status" value="1"/>
</dbReference>
<dbReference type="CDD" id="cd09272">
    <property type="entry name" value="RNase_HI_RT_Ty1"/>
    <property type="match status" value="1"/>
</dbReference>
<feature type="domain" description="Reverse transcriptase Ty1/copia-type" evidence="2">
    <location>
        <begin position="462"/>
        <end position="570"/>
    </location>
</feature>
<dbReference type="AlphaFoldDB" id="A0A1S4C1E4"/>
<dbReference type="PANTHER" id="PTHR37610:SF58">
    <property type="entry name" value="PEPTIDASE C1A PAPAIN C-TERMINAL DOMAIN-CONTAINING PROTEIN"/>
    <property type="match status" value="1"/>
</dbReference>
<evidence type="ECO:0008006" key="5">
    <source>
        <dbReference type="Google" id="ProtNLM"/>
    </source>
</evidence>
<evidence type="ECO:0000259" key="3">
    <source>
        <dbReference type="Pfam" id="PF14244"/>
    </source>
</evidence>
<organism evidence="4">
    <name type="scientific">Nicotiana tabacum</name>
    <name type="common">Common tobacco</name>
    <dbReference type="NCBI Taxonomy" id="4097"/>
    <lineage>
        <taxon>Eukaryota</taxon>
        <taxon>Viridiplantae</taxon>
        <taxon>Streptophyta</taxon>
        <taxon>Embryophyta</taxon>
        <taxon>Tracheophyta</taxon>
        <taxon>Spermatophyta</taxon>
        <taxon>Magnoliopsida</taxon>
        <taxon>eudicotyledons</taxon>
        <taxon>Gunneridae</taxon>
        <taxon>Pentapetalae</taxon>
        <taxon>asterids</taxon>
        <taxon>lamiids</taxon>
        <taxon>Solanales</taxon>
        <taxon>Solanaceae</taxon>
        <taxon>Nicotianoideae</taxon>
        <taxon>Nicotianeae</taxon>
        <taxon>Nicotiana</taxon>
    </lineage>
</organism>
<feature type="region of interest" description="Disordered" evidence="1">
    <location>
        <begin position="189"/>
        <end position="209"/>
    </location>
</feature>
<reference evidence="4" key="1">
    <citation type="submission" date="2025-08" db="UniProtKB">
        <authorList>
            <consortium name="RefSeq"/>
        </authorList>
    </citation>
    <scope>IDENTIFICATION</scope>
</reference>
<feature type="compositionally biased region" description="Polar residues" evidence="1">
    <location>
        <begin position="196"/>
        <end position="209"/>
    </location>
</feature>
<dbReference type="STRING" id="4097.A0A1S4C1E4"/>
<dbReference type="InterPro" id="IPR043502">
    <property type="entry name" value="DNA/RNA_pol_sf"/>
</dbReference>
<proteinExistence type="predicted"/>
<evidence type="ECO:0000259" key="2">
    <source>
        <dbReference type="Pfam" id="PF07727"/>
    </source>
</evidence>
<accession>A0A1S4C1E4</accession>
<dbReference type="Pfam" id="PF07727">
    <property type="entry name" value="RVT_2"/>
    <property type="match status" value="2"/>
</dbReference>
<protein>
    <recommendedName>
        <fullName evidence="5">Reverse transcriptase Ty1/copia-type domain-containing protein</fullName>
    </recommendedName>
</protein>
<evidence type="ECO:0000313" key="4">
    <source>
        <dbReference type="RefSeq" id="XP_016494967.1"/>
    </source>
</evidence>
<dbReference type="KEGG" id="nta:107814141"/>
<dbReference type="Pfam" id="PF14244">
    <property type="entry name" value="Retrotran_gag_3"/>
    <property type="match status" value="1"/>
</dbReference>
<feature type="domain" description="Reverse transcriptase Ty1/copia-type" evidence="2">
    <location>
        <begin position="585"/>
        <end position="667"/>
    </location>
</feature>
<dbReference type="SUPFAM" id="SSF56672">
    <property type="entry name" value="DNA/RNA polymerases"/>
    <property type="match status" value="1"/>
</dbReference>
<dbReference type="RefSeq" id="XP_016494967.1">
    <property type="nucleotide sequence ID" value="XM_016639481.1"/>
</dbReference>
<feature type="domain" description="Retrotransposon Copia-like N-terminal" evidence="3">
    <location>
        <begin position="31"/>
        <end position="78"/>
    </location>
</feature>
<sequence length="854" mass="95299">MENTELHANIPSNFDGFTAFTLDPSHPLYIHPSDSLGVQLVTVPFNGTSFVIWRSSMLTSLSTKNKVGLITGKVAQPALDSPYFPFWERCNNMVKAWITNSLIREIAISVMCLSTAKEVWMDINERFGQSNGSKYIQFQREISSTFQGSSDIVTYFTKIRTKSSIFMMSLYPSISKAYSLLQEDESQKETHPVSPRFSTDSASFSVPSTQLHPNKQYTQRVTFESKKPSASATVSCKYYKKSGHTIEKCYRLHGFPPDFKFAKNKRSASCVQMEKSSYSPAVFKTSEAPVHGFNKEQYNHLMALLQQTHISPNYTPASAAADRGGYAHFASVSYLPVEKMHSLAHSLSASFNSVRKPWILDSDIPASSYPILSSSPTHGFTSEPTPYFTPPTISPPSPSISPIFSFPSTSSPLPVPSSPLLRKSTIVHQPPAHLAYYFYQQAVSHPVWQHAMLQEFKALEANNTWDIIPLPLNKKPIPCKWVYKIKQKSDGTVERYKARLVIMRDTQKEGIDYFETFSPVVKFTTIKCLLSLAAKKGWNVHQLDVNNDFLYGDLHEEVYMKVPLGLSVSGPSSSDSSSPLYVSSSLTVLAVYVDNILLAGDHITELDSLKTFLDAQFKIKDLGEVHYFLGLEVSSHPEGFLMCQHKFTSELLAEFNCTHFTPVVTPLDPSIKLISDMGAPISDPSTFRRLVGKLNFLQRTRPDIGILLSKNTDLSLVAFSDYDWAACAQSRSKKQPTISLSSAEAEYRALRKVVVEVSWLIRVLVDLGLTLSSPVPIFCDSQAALHIAKNPVFHERTKYIEIDCHFVRDCLASGLISLHHVFSSTNLADILTKPLPGPAHHNLLCKLGVLPLRA</sequence>
<dbReference type="InterPro" id="IPR029472">
    <property type="entry name" value="Copia-like_N"/>
</dbReference>
<gene>
    <name evidence="4" type="primary">LOC107814141</name>
</gene>
<name>A0A1S4C1E4_TOBAC</name>